<reference evidence="2 3" key="1">
    <citation type="submission" date="2023-06" db="EMBL/GenBank/DDBJ databases">
        <title>Roseiconus lacunae JC819 isolated from Gulf of Mannar region, Tamil Nadu.</title>
        <authorList>
            <person name="Pk S."/>
            <person name="Ch S."/>
            <person name="Ch V.R."/>
        </authorList>
    </citation>
    <scope>NUCLEOTIDE SEQUENCE [LARGE SCALE GENOMIC DNA]</scope>
    <source>
        <strain evidence="2 3">JC819</strain>
    </source>
</reference>
<evidence type="ECO:0000313" key="3">
    <source>
        <dbReference type="Proteomes" id="UP001239462"/>
    </source>
</evidence>
<dbReference type="Pfam" id="PF10057">
    <property type="entry name" value="MpsC"/>
    <property type="match status" value="1"/>
</dbReference>
<evidence type="ECO:0000313" key="2">
    <source>
        <dbReference type="EMBL" id="MDM4017116.1"/>
    </source>
</evidence>
<proteinExistence type="predicted"/>
<dbReference type="RefSeq" id="WP_230775927.1">
    <property type="nucleotide sequence ID" value="NZ_JAJMQV010000083.1"/>
</dbReference>
<dbReference type="Proteomes" id="UP001239462">
    <property type="component" value="Unassembled WGS sequence"/>
</dbReference>
<evidence type="ECO:0000259" key="1">
    <source>
        <dbReference type="Pfam" id="PF10057"/>
    </source>
</evidence>
<comment type="caution">
    <text evidence="2">The sequence shown here is derived from an EMBL/GenBank/DDBJ whole genome shotgun (WGS) entry which is preliminary data.</text>
</comment>
<sequence length="134" mass="15207">MTRLQTASEQTMPSKKETERAISQAIICFEKEFMGRGPLETKSFIVEDMVLVRLKNVLTPAEMKLSEAEDPQRGRYLIKQMRQELIERGRALLDAAIKDILHIDVISLHTDISSKTGERVIVFTLSEKPVFSGT</sequence>
<name>A0ABT7PLT8_9BACT</name>
<feature type="domain" description="Na+-translocating membrane potential-generating system MpsC" evidence="1">
    <location>
        <begin position="15"/>
        <end position="126"/>
    </location>
</feature>
<keyword evidence="3" id="KW-1185">Reference proteome</keyword>
<dbReference type="InterPro" id="IPR018745">
    <property type="entry name" value="MpsC"/>
</dbReference>
<gene>
    <name evidence="2" type="ORF">QTN89_16850</name>
</gene>
<accession>A0ABT7PLT8</accession>
<dbReference type="EMBL" id="JASZZN010000012">
    <property type="protein sequence ID" value="MDM4017116.1"/>
    <property type="molecule type" value="Genomic_DNA"/>
</dbReference>
<organism evidence="2 3">
    <name type="scientific">Roseiconus lacunae</name>
    <dbReference type="NCBI Taxonomy" id="2605694"/>
    <lineage>
        <taxon>Bacteria</taxon>
        <taxon>Pseudomonadati</taxon>
        <taxon>Planctomycetota</taxon>
        <taxon>Planctomycetia</taxon>
        <taxon>Pirellulales</taxon>
        <taxon>Pirellulaceae</taxon>
        <taxon>Roseiconus</taxon>
    </lineage>
</organism>
<protein>
    <submittedName>
        <fullName evidence="2">DUF2294 domain-containing protein</fullName>
    </submittedName>
</protein>